<dbReference type="HOGENOM" id="CLU_079215_5_2_11"/>
<comment type="similarity">
    <text evidence="2 14 15">Belongs to the ATPase B chain family.</text>
</comment>
<comment type="subunit">
    <text evidence="13 14">F-type ATPases have 2 components, F(1) - the catalytic core - and F(0) - the membrane proton channel. F(1) has five subunits: alpha(3), beta(3), gamma(1), delta(1), epsilon(1). F(0) has three main subunits: a(1), b(2) and c(10-14). The alpha and beta chains form an alternating ring which encloses part of the gamma chain. F(1) is attached to F(0) by a central stalk formed by the gamma and epsilon chains, while a peripheral stalk is formed by the delta and b chains.</text>
</comment>
<dbReference type="OrthoDB" id="5242917at2"/>
<dbReference type="GO" id="GO:0046933">
    <property type="term" value="F:proton-transporting ATP synthase activity, rotational mechanism"/>
    <property type="evidence" value="ECO:0007669"/>
    <property type="project" value="UniProtKB-UniRule"/>
</dbReference>
<dbReference type="InterPro" id="IPR002146">
    <property type="entry name" value="ATP_synth_b/b'su_bac/chlpt"/>
</dbReference>
<keyword evidence="4 14" id="KW-1003">Cell membrane</keyword>
<proteinExistence type="inferred from homology"/>
<sequence>MNNVIYYLAAEGSEHLPLESGNSILLPKMYDLVWSLIPFAIILLLFWKFVLPAYSKMLQEREDRIEGGLKRAEAQQAEAKAALEKYNAQLADARAEAAEIREQARERGKLIEAEAKEAAEEESRRILTAGEKQLEASRAQVVSELRSDIGQNSINLAEKLLGGELSDATKQSSTIDSFLSELDTVAPAGK</sequence>
<dbReference type="GO" id="GO:0005886">
    <property type="term" value="C:plasma membrane"/>
    <property type="evidence" value="ECO:0007669"/>
    <property type="project" value="UniProtKB-SubCell"/>
</dbReference>
<evidence type="ECO:0000313" key="17">
    <source>
        <dbReference type="EMBL" id="AJI78703.1"/>
    </source>
</evidence>
<evidence type="ECO:0000256" key="12">
    <source>
        <dbReference type="ARBA" id="ARBA00025198"/>
    </source>
</evidence>
<evidence type="ECO:0000256" key="16">
    <source>
        <dbReference type="SAM" id="Coils"/>
    </source>
</evidence>
<dbReference type="GO" id="GO:0046961">
    <property type="term" value="F:proton-transporting ATPase activity, rotational mechanism"/>
    <property type="evidence" value="ECO:0007669"/>
    <property type="project" value="TreeGrafter"/>
</dbReference>
<dbReference type="CDD" id="cd06503">
    <property type="entry name" value="ATP-synt_Fo_b"/>
    <property type="match status" value="1"/>
</dbReference>
<dbReference type="Proteomes" id="UP000031890">
    <property type="component" value="Chromosome"/>
</dbReference>
<evidence type="ECO:0000256" key="2">
    <source>
        <dbReference type="ARBA" id="ARBA00005513"/>
    </source>
</evidence>
<name>A0A0B6EV51_9CORY</name>
<evidence type="ECO:0000256" key="7">
    <source>
        <dbReference type="ARBA" id="ARBA00022781"/>
    </source>
</evidence>
<dbReference type="InterPro" id="IPR005864">
    <property type="entry name" value="ATP_synth_F0_bsu_bac"/>
</dbReference>
<gene>
    <name evidence="14 17" type="primary">atpF</name>
    <name evidence="17" type="ORF">CSING_05840</name>
</gene>
<evidence type="ECO:0000256" key="3">
    <source>
        <dbReference type="ARBA" id="ARBA00022448"/>
    </source>
</evidence>
<dbReference type="AlphaFoldDB" id="A0A0B6EV51"/>
<dbReference type="InterPro" id="IPR028987">
    <property type="entry name" value="ATP_synth_B-like_membr_sf"/>
</dbReference>
<keyword evidence="6 14" id="KW-0812">Transmembrane</keyword>
<dbReference type="NCBIfam" id="NF004412">
    <property type="entry name" value="PRK05759.1-3"/>
    <property type="match status" value="1"/>
</dbReference>
<keyword evidence="7 14" id="KW-0375">Hydrogen ion transport</keyword>
<comment type="function">
    <text evidence="14">Component of the F(0) channel, it forms part of the peripheral stalk, linking F(1) to F(0).</text>
</comment>
<keyword evidence="11 14" id="KW-0066">ATP synthesis</keyword>
<evidence type="ECO:0000256" key="13">
    <source>
        <dbReference type="ARBA" id="ARBA00025830"/>
    </source>
</evidence>
<evidence type="ECO:0000256" key="6">
    <source>
        <dbReference type="ARBA" id="ARBA00022692"/>
    </source>
</evidence>
<dbReference type="PANTHER" id="PTHR33445:SF1">
    <property type="entry name" value="ATP SYNTHASE SUBUNIT B"/>
    <property type="match status" value="1"/>
</dbReference>
<organism evidence="17 18">
    <name type="scientific">Corynebacterium singulare</name>
    <dbReference type="NCBI Taxonomy" id="161899"/>
    <lineage>
        <taxon>Bacteria</taxon>
        <taxon>Bacillati</taxon>
        <taxon>Actinomycetota</taxon>
        <taxon>Actinomycetes</taxon>
        <taxon>Mycobacteriales</taxon>
        <taxon>Corynebacteriaceae</taxon>
        <taxon>Corynebacterium</taxon>
    </lineage>
</organism>
<keyword evidence="9 14" id="KW-0406">Ion transport</keyword>
<feature type="coiled-coil region" evidence="16">
    <location>
        <begin position="69"/>
        <end position="121"/>
    </location>
</feature>
<reference evidence="17 18" key="1">
    <citation type="journal article" date="2015" name="Genome Announc.">
        <title>Complete Genome Sequence and Annotation of Corynebacterium singulare DSM 44357, Isolated from a Human Semen Specimen.</title>
        <authorList>
            <person name="Merten M."/>
            <person name="Brinkrolf K."/>
            <person name="Albersmeier A."/>
            <person name="Kutter Y."/>
            <person name="Ruckert C."/>
            <person name="Tauch A."/>
        </authorList>
    </citation>
    <scope>NUCLEOTIDE SEQUENCE [LARGE SCALE GENOMIC DNA]</scope>
    <source>
        <strain evidence="17">IBS B52218</strain>
    </source>
</reference>
<dbReference type="SUPFAM" id="SSF81573">
    <property type="entry name" value="F1F0 ATP synthase subunit B, membrane domain"/>
    <property type="match status" value="1"/>
</dbReference>
<evidence type="ECO:0000256" key="14">
    <source>
        <dbReference type="HAMAP-Rule" id="MF_01398"/>
    </source>
</evidence>
<evidence type="ECO:0000256" key="15">
    <source>
        <dbReference type="RuleBase" id="RU003848"/>
    </source>
</evidence>
<dbReference type="GO" id="GO:0045259">
    <property type="term" value="C:proton-transporting ATP synthase complex"/>
    <property type="evidence" value="ECO:0007669"/>
    <property type="project" value="UniProtKB-KW"/>
</dbReference>
<comment type="function">
    <text evidence="12 14">F(1)F(0) ATP synthase produces ATP from ADP in the presence of a proton or sodium gradient. F-type ATPases consist of two structural domains, F(1) containing the extramembraneous catalytic core and F(0) containing the membrane proton channel, linked together by a central stalk and a peripheral stalk. During catalysis, ATP synthesis in the catalytic domain of F(1) is coupled via a rotary mechanism of the central stalk subunits to proton translocation.</text>
</comment>
<comment type="subcellular location">
    <subcellularLocation>
        <location evidence="1 14">Cell membrane</location>
        <topology evidence="1 14">Single-pass membrane protein</topology>
    </subcellularLocation>
</comment>
<accession>A0A0B6EV51</accession>
<dbReference type="KEGG" id="csx:CSING_05840"/>
<dbReference type="EMBL" id="CP010827">
    <property type="protein sequence ID" value="AJI78703.1"/>
    <property type="molecule type" value="Genomic_DNA"/>
</dbReference>
<dbReference type="PANTHER" id="PTHR33445">
    <property type="entry name" value="ATP SYNTHASE SUBUNIT B', CHLOROPLASTIC"/>
    <property type="match status" value="1"/>
</dbReference>
<evidence type="ECO:0000256" key="11">
    <source>
        <dbReference type="ARBA" id="ARBA00023310"/>
    </source>
</evidence>
<evidence type="ECO:0000256" key="9">
    <source>
        <dbReference type="ARBA" id="ARBA00023065"/>
    </source>
</evidence>
<evidence type="ECO:0000256" key="4">
    <source>
        <dbReference type="ARBA" id="ARBA00022475"/>
    </source>
</evidence>
<dbReference type="Pfam" id="PF00430">
    <property type="entry name" value="ATP-synt_B"/>
    <property type="match status" value="1"/>
</dbReference>
<dbReference type="Gene3D" id="1.20.5.620">
    <property type="entry name" value="F1F0 ATP synthase subunit B, membrane domain"/>
    <property type="match status" value="1"/>
</dbReference>
<dbReference type="STRING" id="161899.CSING_05840"/>
<keyword evidence="16" id="KW-0175">Coiled coil</keyword>
<evidence type="ECO:0000256" key="8">
    <source>
        <dbReference type="ARBA" id="ARBA00022989"/>
    </source>
</evidence>
<feature type="transmembrane region" description="Helical" evidence="14">
    <location>
        <begin position="32"/>
        <end position="51"/>
    </location>
</feature>
<evidence type="ECO:0000256" key="10">
    <source>
        <dbReference type="ARBA" id="ARBA00023136"/>
    </source>
</evidence>
<keyword evidence="5 14" id="KW-0138">CF(0)</keyword>
<evidence type="ECO:0000256" key="5">
    <source>
        <dbReference type="ARBA" id="ARBA00022547"/>
    </source>
</evidence>
<dbReference type="NCBIfam" id="TIGR01144">
    <property type="entry name" value="ATP_synt_b"/>
    <property type="match status" value="1"/>
</dbReference>
<evidence type="ECO:0000313" key="18">
    <source>
        <dbReference type="Proteomes" id="UP000031890"/>
    </source>
</evidence>
<dbReference type="RefSeq" id="WP_042530474.1">
    <property type="nucleotide sequence ID" value="NZ_CP010827.1"/>
</dbReference>
<keyword evidence="3 14" id="KW-0813">Transport</keyword>
<dbReference type="InterPro" id="IPR050059">
    <property type="entry name" value="ATP_synthase_B_chain"/>
</dbReference>
<dbReference type="HAMAP" id="MF_01398">
    <property type="entry name" value="ATP_synth_b_bprime"/>
    <property type="match status" value="1"/>
</dbReference>
<keyword evidence="10 14" id="KW-0472">Membrane</keyword>
<protein>
    <recommendedName>
        <fullName evidence="14">ATP synthase subunit b</fullName>
    </recommendedName>
    <alternativeName>
        <fullName evidence="14">ATP synthase F(0) sector subunit b</fullName>
    </alternativeName>
    <alternativeName>
        <fullName evidence="14">ATPase subunit I</fullName>
    </alternativeName>
    <alternativeName>
        <fullName evidence="14">F-type ATPase subunit b</fullName>
        <shortName evidence="14">F-ATPase subunit b</shortName>
    </alternativeName>
</protein>
<evidence type="ECO:0000256" key="1">
    <source>
        <dbReference type="ARBA" id="ARBA00004162"/>
    </source>
</evidence>
<keyword evidence="8 14" id="KW-1133">Transmembrane helix</keyword>